<gene>
    <name evidence="1" type="ORF">E2562_029175</name>
</gene>
<accession>A0A6G1E2K7</accession>
<dbReference type="EMBL" id="SPHZ02000005">
    <property type="protein sequence ID" value="KAF0919325.1"/>
    <property type="molecule type" value="Genomic_DNA"/>
</dbReference>
<comment type="caution">
    <text evidence="1">The sequence shown here is derived from an EMBL/GenBank/DDBJ whole genome shotgun (WGS) entry which is preliminary data.</text>
</comment>
<organism evidence="1 2">
    <name type="scientific">Oryza meyeriana var. granulata</name>
    <dbReference type="NCBI Taxonomy" id="110450"/>
    <lineage>
        <taxon>Eukaryota</taxon>
        <taxon>Viridiplantae</taxon>
        <taxon>Streptophyta</taxon>
        <taxon>Embryophyta</taxon>
        <taxon>Tracheophyta</taxon>
        <taxon>Spermatophyta</taxon>
        <taxon>Magnoliopsida</taxon>
        <taxon>Liliopsida</taxon>
        <taxon>Poales</taxon>
        <taxon>Poaceae</taxon>
        <taxon>BOP clade</taxon>
        <taxon>Oryzoideae</taxon>
        <taxon>Oryzeae</taxon>
        <taxon>Oryzinae</taxon>
        <taxon>Oryza</taxon>
        <taxon>Oryza meyeriana</taxon>
    </lineage>
</organism>
<name>A0A6G1E2K7_9ORYZ</name>
<evidence type="ECO:0000313" key="1">
    <source>
        <dbReference type="EMBL" id="KAF0919325.1"/>
    </source>
</evidence>
<dbReference type="AlphaFoldDB" id="A0A6G1E2K7"/>
<keyword evidence="2" id="KW-1185">Reference proteome</keyword>
<evidence type="ECO:0000313" key="2">
    <source>
        <dbReference type="Proteomes" id="UP000479710"/>
    </source>
</evidence>
<protein>
    <submittedName>
        <fullName evidence="1">Uncharacterized protein</fullName>
    </submittedName>
</protein>
<proteinExistence type="predicted"/>
<dbReference type="Proteomes" id="UP000479710">
    <property type="component" value="Unassembled WGS sequence"/>
</dbReference>
<reference evidence="1 2" key="1">
    <citation type="submission" date="2019-11" db="EMBL/GenBank/DDBJ databases">
        <title>Whole genome sequence of Oryza granulata.</title>
        <authorList>
            <person name="Li W."/>
        </authorList>
    </citation>
    <scope>NUCLEOTIDE SEQUENCE [LARGE SCALE GENOMIC DNA]</scope>
    <source>
        <strain evidence="2">cv. Menghai</strain>
        <tissue evidence="1">Leaf</tissue>
    </source>
</reference>
<sequence>MCVPSALDAHRGRDGVFLLVGDGGCGGAWSVVVEVEQSPSPLPMSSCGLYILYRICRFDTLTGVEVEGKKNL</sequence>